<dbReference type="EMBL" id="KL367806">
    <property type="protein sequence ID" value="KFD59602.1"/>
    <property type="molecule type" value="Genomic_DNA"/>
</dbReference>
<proteinExistence type="predicted"/>
<evidence type="ECO:0000313" key="2">
    <source>
        <dbReference type="EMBL" id="KFD59602.1"/>
    </source>
</evidence>
<name>A0A085MQV6_9BILA</name>
<organism evidence="2">
    <name type="scientific">Trichuris suis</name>
    <name type="common">pig whipworm</name>
    <dbReference type="NCBI Taxonomy" id="68888"/>
    <lineage>
        <taxon>Eukaryota</taxon>
        <taxon>Metazoa</taxon>
        <taxon>Ecdysozoa</taxon>
        <taxon>Nematoda</taxon>
        <taxon>Enoplea</taxon>
        <taxon>Dorylaimia</taxon>
        <taxon>Trichinellida</taxon>
        <taxon>Trichuridae</taxon>
        <taxon>Trichuris</taxon>
    </lineage>
</organism>
<gene>
    <name evidence="2" type="ORF">M514_28222</name>
</gene>
<evidence type="ECO:0000256" key="1">
    <source>
        <dbReference type="SAM" id="MobiDB-lite"/>
    </source>
</evidence>
<sequence length="135" mass="15083">MSSRLHRSQGERGESIRLRGSLFSACCFLVPLPCCLRCVCCFYLVLCYDVVIVCIQPHRPVVAVGFNAPSLNASIAFWPVRDANTTADDGRALSDDELQADGKKDKKKKMFKTPAFLSRGKKDRKKKELALELSE</sequence>
<reference evidence="2" key="1">
    <citation type="journal article" date="2014" name="Nat. Genet.">
        <title>Genome and transcriptome of the porcine whipworm Trichuris suis.</title>
        <authorList>
            <person name="Jex A.R."/>
            <person name="Nejsum P."/>
            <person name="Schwarz E.M."/>
            <person name="Hu L."/>
            <person name="Young N.D."/>
            <person name="Hall R.S."/>
            <person name="Korhonen P.K."/>
            <person name="Liao S."/>
            <person name="Thamsborg S."/>
            <person name="Xia J."/>
            <person name="Xu P."/>
            <person name="Wang S."/>
            <person name="Scheerlinck J.P."/>
            <person name="Hofmann A."/>
            <person name="Sternberg P.W."/>
            <person name="Wang J."/>
            <person name="Gasser R.B."/>
        </authorList>
    </citation>
    <scope>NUCLEOTIDE SEQUENCE [LARGE SCALE GENOMIC DNA]</scope>
    <source>
        <strain evidence="2">DCEP-RM93F</strain>
    </source>
</reference>
<accession>A0A085MQV6</accession>
<dbReference type="Proteomes" id="UP000030758">
    <property type="component" value="Unassembled WGS sequence"/>
</dbReference>
<feature type="region of interest" description="Disordered" evidence="1">
    <location>
        <begin position="86"/>
        <end position="109"/>
    </location>
</feature>
<feature type="compositionally biased region" description="Basic and acidic residues" evidence="1">
    <location>
        <begin position="88"/>
        <end position="104"/>
    </location>
</feature>
<protein>
    <submittedName>
        <fullName evidence="2">Uncharacterized protein</fullName>
    </submittedName>
</protein>
<dbReference type="AlphaFoldDB" id="A0A085MQV6"/>